<feature type="transmembrane region" description="Helical" evidence="1">
    <location>
        <begin position="59"/>
        <end position="80"/>
    </location>
</feature>
<reference evidence="2" key="1">
    <citation type="submission" date="2023-06" db="EMBL/GenBank/DDBJ databases">
        <title>Two Chryseobacterium gambrini strains from China.</title>
        <authorList>
            <person name="Zeng J."/>
            <person name="Wu Y."/>
        </authorList>
    </citation>
    <scope>NUCLEOTIDE SEQUENCE</scope>
    <source>
        <strain evidence="2">SQ219</strain>
    </source>
</reference>
<evidence type="ECO:0000313" key="2">
    <source>
        <dbReference type="EMBL" id="MDN4015234.1"/>
    </source>
</evidence>
<feature type="non-terminal residue" evidence="2">
    <location>
        <position position="90"/>
    </location>
</feature>
<feature type="non-terminal residue" evidence="2">
    <location>
        <position position="1"/>
    </location>
</feature>
<protein>
    <submittedName>
        <fullName evidence="2">Uncharacterized protein</fullName>
    </submittedName>
</protein>
<name>A0AAJ1RAI0_9FLAO</name>
<evidence type="ECO:0000256" key="1">
    <source>
        <dbReference type="SAM" id="Phobius"/>
    </source>
</evidence>
<keyword evidence="1" id="KW-1133">Transmembrane helix</keyword>
<dbReference type="AlphaFoldDB" id="A0AAJ1RAI0"/>
<accession>A0AAJ1RAI0</accession>
<gene>
    <name evidence="2" type="ORF">QX233_22560</name>
</gene>
<comment type="caution">
    <text evidence="2">The sequence shown here is derived from an EMBL/GenBank/DDBJ whole genome shotgun (WGS) entry which is preliminary data.</text>
</comment>
<organism evidence="2 3">
    <name type="scientific">Chryseobacterium gambrini</name>
    <dbReference type="NCBI Taxonomy" id="373672"/>
    <lineage>
        <taxon>Bacteria</taxon>
        <taxon>Pseudomonadati</taxon>
        <taxon>Bacteroidota</taxon>
        <taxon>Flavobacteriia</taxon>
        <taxon>Flavobacteriales</taxon>
        <taxon>Weeksellaceae</taxon>
        <taxon>Chryseobacterium group</taxon>
        <taxon>Chryseobacterium</taxon>
    </lineage>
</organism>
<sequence>GVGLGQFVLAVATIYAVYWARERSFVSSVLTLVSVPTAVVLAQYRLGEVLFALSVSDQNRLIVVSVIAGIVGLALAATVLEPEIDGELIP</sequence>
<dbReference type="Proteomes" id="UP001225933">
    <property type="component" value="Unassembled WGS sequence"/>
</dbReference>
<keyword evidence="1" id="KW-0812">Transmembrane</keyword>
<dbReference type="RefSeq" id="WP_290343765.1">
    <property type="nucleotide sequence ID" value="NZ_JAUHGV010000182.1"/>
</dbReference>
<evidence type="ECO:0000313" key="3">
    <source>
        <dbReference type="Proteomes" id="UP001225933"/>
    </source>
</evidence>
<feature type="transmembrane region" description="Helical" evidence="1">
    <location>
        <begin position="25"/>
        <end position="47"/>
    </location>
</feature>
<keyword evidence="1" id="KW-0472">Membrane</keyword>
<proteinExistence type="predicted"/>
<dbReference type="EMBL" id="JAUHGV010000182">
    <property type="protein sequence ID" value="MDN4015234.1"/>
    <property type="molecule type" value="Genomic_DNA"/>
</dbReference>